<gene>
    <name evidence="1" type="ORF">AVDCRST_MAG76-2454</name>
</gene>
<name>A0A6J4IJ89_9ACTN</name>
<organism evidence="1">
    <name type="scientific">uncultured Acidimicrobiales bacterium</name>
    <dbReference type="NCBI Taxonomy" id="310071"/>
    <lineage>
        <taxon>Bacteria</taxon>
        <taxon>Bacillati</taxon>
        <taxon>Actinomycetota</taxon>
        <taxon>Acidimicrobiia</taxon>
        <taxon>Acidimicrobiales</taxon>
        <taxon>environmental samples</taxon>
    </lineage>
</organism>
<reference evidence="1" key="1">
    <citation type="submission" date="2020-02" db="EMBL/GenBank/DDBJ databases">
        <authorList>
            <person name="Meier V. D."/>
        </authorList>
    </citation>
    <scope>NUCLEOTIDE SEQUENCE</scope>
    <source>
        <strain evidence="1">AVDCRST_MAG76</strain>
    </source>
</reference>
<accession>A0A6J4IJ89</accession>
<sequence>MVKHLDDNFFLVRFDRLTPAEKKYLRAMAELGPGPHRSGDIASQLGVRVESVAPRRSGLISKGMVYSPAHGDTAFTVPLFDDFLRREMR</sequence>
<dbReference type="EMBL" id="CADCSZ010000153">
    <property type="protein sequence ID" value="CAA9254325.1"/>
    <property type="molecule type" value="Genomic_DNA"/>
</dbReference>
<dbReference type="AlphaFoldDB" id="A0A6J4IJ89"/>
<protein>
    <submittedName>
        <fullName evidence="1">Uncharacterized protein</fullName>
    </submittedName>
</protein>
<evidence type="ECO:0000313" key="1">
    <source>
        <dbReference type="EMBL" id="CAA9254325.1"/>
    </source>
</evidence>
<proteinExistence type="predicted"/>